<dbReference type="Proteomes" id="UP000045039">
    <property type="component" value="Unassembled WGS sequence"/>
</dbReference>
<dbReference type="AlphaFoldDB" id="A0A0F6U9Y9"/>
<keyword evidence="4 8" id="KW-0413">Isomerase</keyword>
<evidence type="ECO:0000256" key="6">
    <source>
        <dbReference type="SAM" id="MobiDB-lite"/>
    </source>
</evidence>
<reference evidence="11" key="1">
    <citation type="submission" date="2015-06" db="EMBL/GenBank/DDBJ databases">
        <authorList>
            <person name="Radhakrishnan Rajesh"/>
            <person name="Underwood Anthony"/>
            <person name="Al-Shahib Ali"/>
        </authorList>
    </citation>
    <scope>NUCLEOTIDE SEQUENCE [LARGE SCALE GENOMIC DNA]</scope>
    <source>
        <strain evidence="11">P19_London_7_VIM_2_05_10</strain>
    </source>
</reference>
<sequence length="476" mass="52055">MSRLAPLSQCLHALRGTFERAIGQAQALDRPVLVAASFEIDPLDPLQVFGAWDDRQTPCLYWEQPELAFFAWGSALELQGHGEQRFARIEENWQLLCADAVVEGPLAPRLCGGFRFDPRGPREEHWQAFADASLMLAGITVLREGERYRVLCQHLAKPGEDALALAAYHCSALLRLRQPARRRPSGPTAGAQGDASAQERRQWEAKVSDAVSSVRQGRFGKVVLARTQARPLGDIEPWQVIEHLRLQHADAQLFACRRGNACFLGASPERLVRIRAGEALTHALAGTIARGGDAQEDARLGQALLDSAKDRHEHQLVVEAIRTALEPFSEVLEIPDAPGLKRLARVQHLNTPIRARLADAGGILRLLQALHPTPAVGGYPRSAALDYIRQHEGMDRGWYAAPLGWLDGEGNGDFLVALRSALLTPGRGYLFAGCGLVGDSEPAHEYRETCLKLSAMREALSAIGGLDEVPLQRGVA</sequence>
<evidence type="ECO:0000256" key="2">
    <source>
        <dbReference type="ARBA" id="ARBA00005297"/>
    </source>
</evidence>
<protein>
    <recommendedName>
        <fullName evidence="3">isochorismate synthase</fullName>
        <ecNumber evidence="3">5.4.4.2</ecNumber>
    </recommendedName>
    <alternativeName>
        <fullName evidence="5">Isochorismate mutase</fullName>
    </alternativeName>
</protein>
<dbReference type="EC" id="5.4.4.2" evidence="3"/>
<dbReference type="InterPro" id="IPR005801">
    <property type="entry name" value="ADC_synthase"/>
</dbReference>
<evidence type="ECO:0000256" key="4">
    <source>
        <dbReference type="ARBA" id="ARBA00023235"/>
    </source>
</evidence>
<reference evidence="8" key="2">
    <citation type="submission" date="2015-06" db="EMBL/GenBank/DDBJ databases">
        <authorList>
            <person name="Radhakrishnan R."/>
            <person name="Underwood A."/>
            <person name="Al-Shahib A."/>
        </authorList>
    </citation>
    <scope>NUCLEOTIDE SEQUENCE</scope>
    <source>
        <strain evidence="8">P19_London_7_VIM_2_05_10</strain>
    </source>
</reference>
<evidence type="ECO:0000313" key="11">
    <source>
        <dbReference type="Proteomes" id="UP000045039"/>
    </source>
</evidence>
<dbReference type="EMBL" id="NSNE01000031">
    <property type="protein sequence ID" value="RPM03804.1"/>
    <property type="molecule type" value="Genomic_DNA"/>
</dbReference>
<dbReference type="EMBL" id="CVVU01000204">
    <property type="protein sequence ID" value="CRP06767.1"/>
    <property type="molecule type" value="Genomic_DNA"/>
</dbReference>
<evidence type="ECO:0000313" key="13">
    <source>
        <dbReference type="Proteomes" id="UP000284767"/>
    </source>
</evidence>
<dbReference type="Proteomes" id="UP000194857">
    <property type="component" value="Unassembled WGS sequence"/>
</dbReference>
<comment type="catalytic activity">
    <reaction evidence="1">
        <text>chorismate = isochorismate</text>
        <dbReference type="Rhea" id="RHEA:18985"/>
        <dbReference type="ChEBI" id="CHEBI:29748"/>
        <dbReference type="ChEBI" id="CHEBI:29780"/>
        <dbReference type="EC" id="5.4.4.2"/>
    </reaction>
</comment>
<organism evidence="8 11">
    <name type="scientific">Pseudomonas aeruginosa</name>
    <dbReference type="NCBI Taxonomy" id="287"/>
    <lineage>
        <taxon>Bacteria</taxon>
        <taxon>Pseudomonadati</taxon>
        <taxon>Pseudomonadota</taxon>
        <taxon>Gammaproteobacteria</taxon>
        <taxon>Pseudomonadales</taxon>
        <taxon>Pseudomonadaceae</taxon>
        <taxon>Pseudomonas</taxon>
    </lineage>
</organism>
<evidence type="ECO:0000313" key="12">
    <source>
        <dbReference type="Proteomes" id="UP000194857"/>
    </source>
</evidence>
<reference evidence="9 12" key="3">
    <citation type="submission" date="2017-05" db="EMBL/GenBank/DDBJ databases">
        <authorList>
            <person name="Song R."/>
            <person name="Chenine A.L."/>
            <person name="Ruprecht R.M."/>
        </authorList>
    </citation>
    <scope>NUCLEOTIDE SEQUENCE [LARGE SCALE GENOMIC DNA]</scope>
    <source>
        <strain evidence="9 12">S567_C10_BS</strain>
    </source>
</reference>
<evidence type="ECO:0000256" key="5">
    <source>
        <dbReference type="ARBA" id="ARBA00041564"/>
    </source>
</evidence>
<comment type="similarity">
    <text evidence="2">Belongs to the isochorismate synthase family.</text>
</comment>
<dbReference type="InterPro" id="IPR015890">
    <property type="entry name" value="Chorismate_C"/>
</dbReference>
<gene>
    <name evidence="8" type="primary">pchA</name>
    <name evidence="9" type="ORF">CAZ10_34245</name>
    <name evidence="10" type="ORF">IPC1295_31475</name>
    <name evidence="8" type="ORF">PAERUG_P19_London_7_VIM_2_05_10_03331</name>
</gene>
<name>A0A0F6U9Y9_PSEAI</name>
<dbReference type="GO" id="GO:0008909">
    <property type="term" value="F:isochorismate synthase activity"/>
    <property type="evidence" value="ECO:0007669"/>
    <property type="project" value="UniProtKB-EC"/>
</dbReference>
<feature type="region of interest" description="Disordered" evidence="6">
    <location>
        <begin position="181"/>
        <end position="202"/>
    </location>
</feature>
<evidence type="ECO:0000256" key="1">
    <source>
        <dbReference type="ARBA" id="ARBA00000799"/>
    </source>
</evidence>
<dbReference type="NCBIfam" id="NF005459">
    <property type="entry name" value="PRK07054.1"/>
    <property type="match status" value="1"/>
</dbReference>
<feature type="domain" description="Chorismate-utilising enzyme C-terminal" evidence="7">
    <location>
        <begin position="200"/>
        <end position="452"/>
    </location>
</feature>
<reference evidence="10 13" key="5">
    <citation type="submission" date="2019-01" db="EMBL/GenBank/DDBJ databases">
        <title>The Pseudomonas aeruginosa pan-genome provides new insights on its population structure, horizontal gene transfer and pathogenicity.</title>
        <authorList>
            <person name="Freschi L."/>
            <person name="Vincent A.T."/>
            <person name="Jeukens J."/>
            <person name="Emond-Rheault J.-G."/>
            <person name="Kukavica-Ibrulj I."/>
            <person name="Dupont M.-J."/>
            <person name="Charette S.J."/>
            <person name="Boyle B."/>
            <person name="Levesque R.C."/>
        </authorList>
    </citation>
    <scope>NUCLEOTIDE SEQUENCE [LARGE SCALE GENOMIC DNA]</scope>
    <source>
        <strain evidence="10 13">PA-W36</strain>
    </source>
</reference>
<evidence type="ECO:0000313" key="10">
    <source>
        <dbReference type="EMBL" id="RPM03804.1"/>
    </source>
</evidence>
<dbReference type="InterPro" id="IPR004561">
    <property type="entry name" value="IsoChor_synthase"/>
</dbReference>
<dbReference type="PANTHER" id="PTHR42839">
    <property type="entry name" value="ISOCHORISMATE SYNTHASE ENTC"/>
    <property type="match status" value="1"/>
</dbReference>
<accession>A0A0F6U9Y9</accession>
<dbReference type="SUPFAM" id="SSF56322">
    <property type="entry name" value="ADC synthase"/>
    <property type="match status" value="1"/>
</dbReference>
<dbReference type="Gene3D" id="3.60.120.10">
    <property type="entry name" value="Anthranilate synthase"/>
    <property type="match status" value="1"/>
</dbReference>
<dbReference type="Pfam" id="PF00425">
    <property type="entry name" value="Chorismate_bind"/>
    <property type="match status" value="1"/>
</dbReference>
<evidence type="ECO:0000256" key="3">
    <source>
        <dbReference type="ARBA" id="ARBA00012824"/>
    </source>
</evidence>
<dbReference type="RefSeq" id="WP_003118152.1">
    <property type="nucleotide sequence ID" value="NZ_AP040361.1"/>
</dbReference>
<evidence type="ECO:0000313" key="9">
    <source>
        <dbReference type="EMBL" id="OTI55326.1"/>
    </source>
</evidence>
<dbReference type="Proteomes" id="UP000284767">
    <property type="component" value="Unassembled WGS sequence"/>
</dbReference>
<comment type="caution">
    <text evidence="8">The sequence shown here is derived from an EMBL/GenBank/DDBJ whole genome shotgun (WGS) entry which is preliminary data.</text>
</comment>
<proteinExistence type="inferred from homology"/>
<dbReference type="PANTHER" id="PTHR42839:SF2">
    <property type="entry name" value="ISOCHORISMATE SYNTHASE ENTC"/>
    <property type="match status" value="1"/>
</dbReference>
<evidence type="ECO:0000259" key="7">
    <source>
        <dbReference type="Pfam" id="PF00425"/>
    </source>
</evidence>
<dbReference type="EMBL" id="NFFZ01000030">
    <property type="protein sequence ID" value="OTI55326.1"/>
    <property type="molecule type" value="Genomic_DNA"/>
</dbReference>
<reference evidence="10 13" key="4">
    <citation type="submission" date="2017-08" db="EMBL/GenBank/DDBJ databases">
        <authorList>
            <person name="Feschi L."/>
            <person name="Jeukens J."/>
            <person name="Emond-Rheault J.-G."/>
            <person name="Kukavica-Ibrulj I."/>
            <person name="Boyle B."/>
            <person name="Levesque R.C."/>
        </authorList>
    </citation>
    <scope>NUCLEOTIDE SEQUENCE [LARGE SCALE GENOMIC DNA]</scope>
    <source>
        <strain evidence="10 13">PA-W36</strain>
    </source>
</reference>
<evidence type="ECO:0000313" key="8">
    <source>
        <dbReference type="EMBL" id="CRP06767.1"/>
    </source>
</evidence>
<dbReference type="NCBIfam" id="TIGR00543">
    <property type="entry name" value="isochor_syn"/>
    <property type="match status" value="1"/>
</dbReference>